<organism evidence="2 3">
    <name type="scientific">Colletotrichum trifolii</name>
    <dbReference type="NCBI Taxonomy" id="5466"/>
    <lineage>
        <taxon>Eukaryota</taxon>
        <taxon>Fungi</taxon>
        <taxon>Dikarya</taxon>
        <taxon>Ascomycota</taxon>
        <taxon>Pezizomycotina</taxon>
        <taxon>Sordariomycetes</taxon>
        <taxon>Hypocreomycetidae</taxon>
        <taxon>Glomerellales</taxon>
        <taxon>Glomerellaceae</taxon>
        <taxon>Colletotrichum</taxon>
        <taxon>Colletotrichum orbiculare species complex</taxon>
    </lineage>
</organism>
<feature type="region of interest" description="Disordered" evidence="1">
    <location>
        <begin position="171"/>
        <end position="196"/>
    </location>
</feature>
<name>A0A4R8RGP1_COLTR</name>
<keyword evidence="3" id="KW-1185">Reference proteome</keyword>
<evidence type="ECO:0000313" key="3">
    <source>
        <dbReference type="Proteomes" id="UP000295703"/>
    </source>
</evidence>
<dbReference type="EMBL" id="RYZW01000063">
    <property type="protein sequence ID" value="TDZ54038.1"/>
    <property type="molecule type" value="Genomic_DNA"/>
</dbReference>
<dbReference type="Proteomes" id="UP000295703">
    <property type="component" value="Unassembled WGS sequence"/>
</dbReference>
<dbReference type="AlphaFoldDB" id="A0A4R8RGP1"/>
<sequence>MVWEARFASSPIRSFRIFQKATKWRRLRCPAFTSSSQRLLPAALLPGRIRFPTHHCKCFPLCAAYYVDSHDHAGRSLHPADGKLHHHHLLWRRYNDTRERNVHQLRHDCQLGQDHRVPDTDRNGRWRSVLESYDSHTDTHAAEGHGSCNVCIQHCQIAVLIHVYSDRDCSSSAQPGVPRADQRVAPFRKFDHEGVK</sequence>
<proteinExistence type="predicted"/>
<comment type="caution">
    <text evidence="2">The sequence shown here is derived from an EMBL/GenBank/DDBJ whole genome shotgun (WGS) entry which is preliminary data.</text>
</comment>
<evidence type="ECO:0000256" key="1">
    <source>
        <dbReference type="SAM" id="MobiDB-lite"/>
    </source>
</evidence>
<accession>A0A4R8RGP1</accession>
<evidence type="ECO:0000313" key="2">
    <source>
        <dbReference type="EMBL" id="TDZ54038.1"/>
    </source>
</evidence>
<protein>
    <submittedName>
        <fullName evidence="2">Uncharacterized protein</fullName>
    </submittedName>
</protein>
<gene>
    <name evidence="2" type="ORF">CTRI78_v006610</name>
</gene>
<reference evidence="2 3" key="1">
    <citation type="submission" date="2018-12" db="EMBL/GenBank/DDBJ databases">
        <title>Genome sequence and assembly of Colletotrichum trifolii.</title>
        <authorList>
            <person name="Gan P."/>
            <person name="Shirasu K."/>
        </authorList>
    </citation>
    <scope>NUCLEOTIDE SEQUENCE [LARGE SCALE GENOMIC DNA]</scope>
    <source>
        <strain evidence="2 3">543-2</strain>
    </source>
</reference>